<keyword evidence="2" id="KW-1185">Reference proteome</keyword>
<sequence>MACLTAATGRRLGASARLGVAIVASATRLDSTLSQELPHALARSLYNKLYNKIALYIALQRRRLVKGCAGGEGCVLLWDDLSRARERMREDDEDDEVEMALNTTSFARKTRAGQGDSLAIPLQPEAA</sequence>
<dbReference type="RefSeq" id="XP_005789883.1">
    <property type="nucleotide sequence ID" value="XM_005789826.1"/>
</dbReference>
<name>A0A0D3KNW9_EMIH1</name>
<dbReference type="AlphaFoldDB" id="A0A0D3KNW9"/>
<dbReference type="Proteomes" id="UP000013827">
    <property type="component" value="Unassembled WGS sequence"/>
</dbReference>
<dbReference type="HOGENOM" id="CLU_1974707_0_0_1"/>
<reference evidence="1" key="2">
    <citation type="submission" date="2024-10" db="UniProtKB">
        <authorList>
            <consortium name="EnsemblProtists"/>
        </authorList>
    </citation>
    <scope>IDENTIFICATION</scope>
</reference>
<accession>A0A0D3KNW9</accession>
<dbReference type="GeneID" id="17282721"/>
<proteinExistence type="predicted"/>
<dbReference type="KEGG" id="ehx:EMIHUDRAFT_252085"/>
<organism evidence="1 2">
    <name type="scientific">Emiliania huxleyi (strain CCMP1516)</name>
    <dbReference type="NCBI Taxonomy" id="280463"/>
    <lineage>
        <taxon>Eukaryota</taxon>
        <taxon>Haptista</taxon>
        <taxon>Haptophyta</taxon>
        <taxon>Prymnesiophyceae</taxon>
        <taxon>Isochrysidales</taxon>
        <taxon>Noelaerhabdaceae</taxon>
        <taxon>Emiliania</taxon>
    </lineage>
</organism>
<protein>
    <submittedName>
        <fullName evidence="1">Uncharacterized protein</fullName>
    </submittedName>
</protein>
<dbReference type="PaxDb" id="2903-EOD37454"/>
<evidence type="ECO:0000313" key="2">
    <source>
        <dbReference type="Proteomes" id="UP000013827"/>
    </source>
</evidence>
<reference evidence="2" key="1">
    <citation type="journal article" date="2013" name="Nature">
        <title>Pan genome of the phytoplankton Emiliania underpins its global distribution.</title>
        <authorList>
            <person name="Read B.A."/>
            <person name="Kegel J."/>
            <person name="Klute M.J."/>
            <person name="Kuo A."/>
            <person name="Lefebvre S.C."/>
            <person name="Maumus F."/>
            <person name="Mayer C."/>
            <person name="Miller J."/>
            <person name="Monier A."/>
            <person name="Salamov A."/>
            <person name="Young J."/>
            <person name="Aguilar M."/>
            <person name="Claverie J.M."/>
            <person name="Frickenhaus S."/>
            <person name="Gonzalez K."/>
            <person name="Herman E.K."/>
            <person name="Lin Y.C."/>
            <person name="Napier J."/>
            <person name="Ogata H."/>
            <person name="Sarno A.F."/>
            <person name="Shmutz J."/>
            <person name="Schroeder D."/>
            <person name="de Vargas C."/>
            <person name="Verret F."/>
            <person name="von Dassow P."/>
            <person name="Valentin K."/>
            <person name="Van de Peer Y."/>
            <person name="Wheeler G."/>
            <person name="Dacks J.B."/>
            <person name="Delwiche C.F."/>
            <person name="Dyhrman S.T."/>
            <person name="Glockner G."/>
            <person name="John U."/>
            <person name="Richards T."/>
            <person name="Worden A.Z."/>
            <person name="Zhang X."/>
            <person name="Grigoriev I.V."/>
            <person name="Allen A.E."/>
            <person name="Bidle K."/>
            <person name="Borodovsky M."/>
            <person name="Bowler C."/>
            <person name="Brownlee C."/>
            <person name="Cock J.M."/>
            <person name="Elias M."/>
            <person name="Gladyshev V.N."/>
            <person name="Groth M."/>
            <person name="Guda C."/>
            <person name="Hadaegh A."/>
            <person name="Iglesias-Rodriguez M.D."/>
            <person name="Jenkins J."/>
            <person name="Jones B.M."/>
            <person name="Lawson T."/>
            <person name="Leese F."/>
            <person name="Lindquist E."/>
            <person name="Lobanov A."/>
            <person name="Lomsadze A."/>
            <person name="Malik S.B."/>
            <person name="Marsh M.E."/>
            <person name="Mackinder L."/>
            <person name="Mock T."/>
            <person name="Mueller-Roeber B."/>
            <person name="Pagarete A."/>
            <person name="Parker M."/>
            <person name="Probert I."/>
            <person name="Quesneville H."/>
            <person name="Raines C."/>
            <person name="Rensing S.A."/>
            <person name="Riano-Pachon D.M."/>
            <person name="Richier S."/>
            <person name="Rokitta S."/>
            <person name="Shiraiwa Y."/>
            <person name="Soanes D.M."/>
            <person name="van der Giezen M."/>
            <person name="Wahlund T.M."/>
            <person name="Williams B."/>
            <person name="Wilson W."/>
            <person name="Wolfe G."/>
            <person name="Wurch L.L."/>
        </authorList>
    </citation>
    <scope>NUCLEOTIDE SEQUENCE</scope>
</reference>
<dbReference type="EnsemblProtists" id="EOD37454">
    <property type="protein sequence ID" value="EOD37454"/>
    <property type="gene ID" value="EMIHUDRAFT_252085"/>
</dbReference>
<evidence type="ECO:0000313" key="1">
    <source>
        <dbReference type="EnsemblProtists" id="EOD37454"/>
    </source>
</evidence>